<feature type="region of interest" description="Disordered" evidence="2">
    <location>
        <begin position="530"/>
        <end position="603"/>
    </location>
</feature>
<dbReference type="RefSeq" id="XP_068358444.1">
    <property type="nucleotide sequence ID" value="XM_068505240.1"/>
</dbReference>
<feature type="compositionally biased region" description="Basic and acidic residues" evidence="2">
    <location>
        <begin position="191"/>
        <end position="214"/>
    </location>
</feature>
<comment type="caution">
    <text evidence="3">The sequence shown here is derived from an EMBL/GenBank/DDBJ whole genome shotgun (WGS) entry which is preliminary data.</text>
</comment>
<gene>
    <name evidence="3" type="ORF">TRFO_26925</name>
</gene>
<evidence type="ECO:0000256" key="1">
    <source>
        <dbReference type="SAM" id="Coils"/>
    </source>
</evidence>
<protein>
    <submittedName>
        <fullName evidence="3">Uncharacterized protein</fullName>
    </submittedName>
</protein>
<feature type="compositionally biased region" description="Polar residues" evidence="2">
    <location>
        <begin position="272"/>
        <end position="293"/>
    </location>
</feature>
<reference evidence="3" key="1">
    <citation type="submission" date="2016-10" db="EMBL/GenBank/DDBJ databases">
        <authorList>
            <person name="Benchimol M."/>
            <person name="Almeida L.G."/>
            <person name="Vasconcelos A.T."/>
            <person name="Perreira-Neves A."/>
            <person name="Rosa I.A."/>
            <person name="Tasca T."/>
            <person name="Bogo M.R."/>
            <person name="de Souza W."/>
        </authorList>
    </citation>
    <scope>NUCLEOTIDE SEQUENCE [LARGE SCALE GENOMIC DNA]</scope>
    <source>
        <strain evidence="3">K</strain>
    </source>
</reference>
<feature type="compositionally biased region" description="Basic and acidic residues" evidence="2">
    <location>
        <begin position="146"/>
        <end position="169"/>
    </location>
</feature>
<dbReference type="Proteomes" id="UP000179807">
    <property type="component" value="Unassembled WGS sequence"/>
</dbReference>
<dbReference type="GeneID" id="94839944"/>
<accession>A0A1J4K6G2</accession>
<evidence type="ECO:0000313" key="3">
    <source>
        <dbReference type="EMBL" id="OHT05308.1"/>
    </source>
</evidence>
<dbReference type="EMBL" id="MLAK01000761">
    <property type="protein sequence ID" value="OHT05308.1"/>
    <property type="molecule type" value="Genomic_DNA"/>
</dbReference>
<evidence type="ECO:0000256" key="2">
    <source>
        <dbReference type="SAM" id="MobiDB-lite"/>
    </source>
</evidence>
<keyword evidence="4" id="KW-1185">Reference proteome</keyword>
<feature type="compositionally biased region" description="Low complexity" evidence="2">
    <location>
        <begin position="65"/>
        <end position="80"/>
    </location>
</feature>
<sequence>MSSTGKGDPASLDQVANLGENLFGGGTDETDQSNNEKPDSENKDETQEKLGGDQVAPDDGKENGDGNSNNGNSSGDNNENNAEENDEKTNDAEKSTENEAIISEKGESAQDNKNNENEESPKLQNQMNAIAGELFDGNENQENEEEKAKESENSPSEVRESEENNESSKLENQVDSIAGALASGAEGEPTNEEKPESEERLESEEKQESEADKTSEEDESKLENNTNAIAGALLSDANEDENNNENESENNDDENESEQPMSPIKEPPARLSKTTPPRRSPRFANTQPISYQEFSEEEMNKAIDNLLTKNKPIESEMVPAIKIYIEEELRDAALNKKYEYGAKLEKADRLIDQSNQTDEAAILQEKRRQEAEERHAIAKERYETTTKEWNEKIAKYRADQQDRVAELEAEHKKQIEDFERQWADPNNMTEYNKPSAALIRLRTVEENLALQKQFDRAKEVQKQADKLQKEEMVEAQRRAVIDMRHAYEAMDQRQRREMECLLQHTQRNIEFMERERDKSTKPMSVVVQRHHENARPKTQRSRSLYNDAMMSPTTSSPRPIRTKLTATTLRPTPGLGVNGINVKQFIKPRKSSTPSSPKKKKSE</sequence>
<organism evidence="3 4">
    <name type="scientific">Tritrichomonas foetus</name>
    <dbReference type="NCBI Taxonomy" id="1144522"/>
    <lineage>
        <taxon>Eukaryota</taxon>
        <taxon>Metamonada</taxon>
        <taxon>Parabasalia</taxon>
        <taxon>Tritrichomonadida</taxon>
        <taxon>Tritrichomonadidae</taxon>
        <taxon>Tritrichomonas</taxon>
    </lineage>
</organism>
<proteinExistence type="predicted"/>
<dbReference type="OrthoDB" id="10669982at2759"/>
<dbReference type="PANTHER" id="PTHR47026:SF2">
    <property type="entry name" value="FLAGELLAR ASSOCIATED PROTEIN"/>
    <property type="match status" value="1"/>
</dbReference>
<dbReference type="PANTHER" id="PTHR47026">
    <property type="entry name" value="PIGMENTOSA GTPASE REGULATOR-LIKE PROTEIN, PUTATIVE-RELATED"/>
    <property type="match status" value="1"/>
</dbReference>
<name>A0A1J4K6G2_9EUKA</name>
<evidence type="ECO:0000313" key="4">
    <source>
        <dbReference type="Proteomes" id="UP000179807"/>
    </source>
</evidence>
<dbReference type="VEuPathDB" id="TrichDB:TRFO_26925"/>
<keyword evidence="1" id="KW-0175">Coiled coil</keyword>
<feature type="compositionally biased region" description="Acidic residues" evidence="2">
    <location>
        <begin position="237"/>
        <end position="257"/>
    </location>
</feature>
<feature type="compositionally biased region" description="Basic and acidic residues" evidence="2">
    <location>
        <begin position="34"/>
        <end position="51"/>
    </location>
</feature>
<feature type="compositionally biased region" description="Basic and acidic residues" evidence="2">
    <location>
        <begin position="87"/>
        <end position="121"/>
    </location>
</feature>
<feature type="coiled-coil region" evidence="1">
    <location>
        <begin position="361"/>
        <end position="417"/>
    </location>
</feature>
<dbReference type="AlphaFoldDB" id="A0A1J4K6G2"/>
<feature type="region of interest" description="Disordered" evidence="2">
    <location>
        <begin position="1"/>
        <end position="295"/>
    </location>
</feature>